<protein>
    <submittedName>
        <fullName evidence="3">Uncharacterized protein</fullName>
    </submittedName>
</protein>
<keyword evidence="2" id="KW-0732">Signal</keyword>
<reference evidence="4" key="1">
    <citation type="journal article" date="2020" name="Nat. Commun.">
        <title>Genome sequence of the cluster root forming white lupin.</title>
        <authorList>
            <person name="Hufnagel B."/>
            <person name="Marques A."/>
            <person name="Soriano A."/>
            <person name="Marques L."/>
            <person name="Divol F."/>
            <person name="Doumas P."/>
            <person name="Sallet E."/>
            <person name="Mancinotti D."/>
            <person name="Carrere S."/>
            <person name="Marande W."/>
            <person name="Arribat S."/>
            <person name="Keller J."/>
            <person name="Huneau C."/>
            <person name="Blein T."/>
            <person name="Aime D."/>
            <person name="Laguerre M."/>
            <person name="Taylor J."/>
            <person name="Schubert V."/>
            <person name="Nelson M."/>
            <person name="Geu-Flores F."/>
            <person name="Crespi M."/>
            <person name="Gallardo-Guerrero K."/>
            <person name="Delaux P.-M."/>
            <person name="Salse J."/>
            <person name="Berges H."/>
            <person name="Guyot R."/>
            <person name="Gouzy J."/>
            <person name="Peret B."/>
        </authorList>
    </citation>
    <scope>NUCLEOTIDE SEQUENCE [LARGE SCALE GENOMIC DNA]</scope>
    <source>
        <strain evidence="4">cv. Amiga</strain>
    </source>
</reference>
<feature type="region of interest" description="Disordered" evidence="1">
    <location>
        <begin position="22"/>
        <end position="99"/>
    </location>
</feature>
<proteinExistence type="predicted"/>
<dbReference type="Proteomes" id="UP000447434">
    <property type="component" value="Chromosome 21"/>
</dbReference>
<gene>
    <name evidence="3" type="ORF">Lalb_Chr21g0308191</name>
</gene>
<dbReference type="PANTHER" id="PTHR37209">
    <property type="entry name" value="LYSINE-RICH ARABINOGALACTAN PROTEIN 17-RELATED"/>
    <property type="match status" value="1"/>
</dbReference>
<organism evidence="3 4">
    <name type="scientific">Lupinus albus</name>
    <name type="common">White lupine</name>
    <name type="synonym">Lupinus termis</name>
    <dbReference type="NCBI Taxonomy" id="3870"/>
    <lineage>
        <taxon>Eukaryota</taxon>
        <taxon>Viridiplantae</taxon>
        <taxon>Streptophyta</taxon>
        <taxon>Embryophyta</taxon>
        <taxon>Tracheophyta</taxon>
        <taxon>Spermatophyta</taxon>
        <taxon>Magnoliopsida</taxon>
        <taxon>eudicotyledons</taxon>
        <taxon>Gunneridae</taxon>
        <taxon>Pentapetalae</taxon>
        <taxon>rosids</taxon>
        <taxon>fabids</taxon>
        <taxon>Fabales</taxon>
        <taxon>Fabaceae</taxon>
        <taxon>Papilionoideae</taxon>
        <taxon>50 kb inversion clade</taxon>
        <taxon>genistoids sensu lato</taxon>
        <taxon>core genistoids</taxon>
        <taxon>Genisteae</taxon>
        <taxon>Lupinus</taxon>
    </lineage>
</organism>
<feature type="chain" id="PRO_5043915897" evidence="2">
    <location>
        <begin position="22"/>
        <end position="126"/>
    </location>
</feature>
<feature type="compositionally biased region" description="Low complexity" evidence="1">
    <location>
        <begin position="41"/>
        <end position="65"/>
    </location>
</feature>
<sequence length="126" mass="12388">MAQQSLFLVGLICIILSGITAQSPTTSPTATPTSPTPQGSPPFSLSSPPLALTPTPVSSTPVISPAPAPEKVKSKAPALAPGPISPASDAPSPTLSSLAPVGDDSGVDKLMVGSFAFGCAVLSLLL</sequence>
<evidence type="ECO:0000256" key="2">
    <source>
        <dbReference type="SAM" id="SignalP"/>
    </source>
</evidence>
<dbReference type="AlphaFoldDB" id="A0A6A4NS26"/>
<dbReference type="GO" id="GO:0005886">
    <property type="term" value="C:plasma membrane"/>
    <property type="evidence" value="ECO:0007669"/>
    <property type="project" value="InterPro"/>
</dbReference>
<name>A0A6A4NS26_LUPAL</name>
<feature type="signal peptide" evidence="2">
    <location>
        <begin position="1"/>
        <end position="21"/>
    </location>
</feature>
<evidence type="ECO:0000313" key="4">
    <source>
        <dbReference type="Proteomes" id="UP000447434"/>
    </source>
</evidence>
<evidence type="ECO:0000256" key="1">
    <source>
        <dbReference type="SAM" id="MobiDB-lite"/>
    </source>
</evidence>
<comment type="caution">
    <text evidence="3">The sequence shown here is derived from an EMBL/GenBank/DDBJ whole genome shotgun (WGS) entry which is preliminary data.</text>
</comment>
<dbReference type="EMBL" id="WOCE01000021">
    <property type="protein sequence ID" value="KAE9589358.1"/>
    <property type="molecule type" value="Genomic_DNA"/>
</dbReference>
<evidence type="ECO:0000313" key="3">
    <source>
        <dbReference type="EMBL" id="KAE9589358.1"/>
    </source>
</evidence>
<dbReference type="InterPro" id="IPR044981">
    <property type="entry name" value="AGP9/17/18"/>
</dbReference>
<dbReference type="OrthoDB" id="10498595at2759"/>
<keyword evidence="4" id="KW-1185">Reference proteome</keyword>
<accession>A0A6A4NS26</accession>
<dbReference type="PANTHER" id="PTHR37209:SF1">
    <property type="entry name" value="CLASSICAL ARABINOGALACTAN PROTEIN 9"/>
    <property type="match status" value="1"/>
</dbReference>
<feature type="compositionally biased region" description="Low complexity" evidence="1">
    <location>
        <begin position="22"/>
        <end position="33"/>
    </location>
</feature>